<dbReference type="EC" id="1.1.1.1" evidence="8"/>
<dbReference type="PANTHER" id="PTHR11496:SF102">
    <property type="entry name" value="ALCOHOL DEHYDROGENASE 4"/>
    <property type="match status" value="1"/>
</dbReference>
<evidence type="ECO:0000313" key="9">
    <source>
        <dbReference type="Proteomes" id="UP001198151"/>
    </source>
</evidence>
<sequence length="496" mass="55206">MMKKKREVPWIDEEACAGCSVCVENCPMDCISIEPPKFHGDIRTIARIDTKRCIGCGICAKACPIRAVKMRREGRMETEMKTKWSPKKVFCRGFQYGMKYGMCVLPWGVPKVLRGEGCVKKLPRSVKRRNFKKVLIVTDATLMKLGLLNGMLDAMKEEELPYVIYDGVAPNPTDENVEEGVKLFKENGCDCMIAFGGGSPMDCAKGIGARVARPKKPVKKLQGLFRVLRPIPIIFAVPTTAGTGSETTIAAVITEAATHHKASMNDLCLMPKYAVLDPELTKGLPPHVTSTTGLDALCHAVEAYTNNMYNSKLEKEMCRKAVKLIHDNLYRAYTDGTDMEARQNMQEAAFLGGRAFTRGSVGYVHAIGHTLGGLYGTPHGLAMSILLPHVMRAYGKAVYTRLAELCDVCGITAADESKEAKAEAFIRWIEDMKEQMNIPEYPDMIKEEDIDQIVEWAEKEGNPLYPVPVIWSRQEFKTFILSIMPKTETEMETEPA</sequence>
<keyword evidence="3 8" id="KW-0560">Oxidoreductase</keyword>
<reference evidence="8 9" key="1">
    <citation type="submission" date="2021-10" db="EMBL/GenBank/DDBJ databases">
        <title>Anaerobic single-cell dispensing facilitates the cultivation of human gut bacteria.</title>
        <authorList>
            <person name="Afrizal A."/>
        </authorList>
    </citation>
    <scope>NUCLEOTIDE SEQUENCE [LARGE SCALE GENOMIC DNA]</scope>
    <source>
        <strain evidence="8 9">CLA-AA-H200</strain>
    </source>
</reference>
<evidence type="ECO:0000256" key="5">
    <source>
        <dbReference type="ARBA" id="ARBA00023014"/>
    </source>
</evidence>
<evidence type="ECO:0000256" key="2">
    <source>
        <dbReference type="ARBA" id="ARBA00022723"/>
    </source>
</evidence>
<organism evidence="8 9">
    <name type="scientific">Ruminococcus turbiniformis</name>
    <dbReference type="NCBI Taxonomy" id="2881258"/>
    <lineage>
        <taxon>Bacteria</taxon>
        <taxon>Bacillati</taxon>
        <taxon>Bacillota</taxon>
        <taxon>Clostridia</taxon>
        <taxon>Eubacteriales</taxon>
        <taxon>Oscillospiraceae</taxon>
        <taxon>Ruminococcus</taxon>
    </lineage>
</organism>
<comment type="caution">
    <text evidence="8">The sequence shown here is derived from an EMBL/GenBank/DDBJ whole genome shotgun (WGS) entry which is preliminary data.</text>
</comment>
<dbReference type="PROSITE" id="PS51379">
    <property type="entry name" value="4FE4S_FER_2"/>
    <property type="match status" value="2"/>
</dbReference>
<feature type="domain" description="4Fe-4S ferredoxin-type" evidence="7">
    <location>
        <begin position="44"/>
        <end position="73"/>
    </location>
</feature>
<keyword evidence="4" id="KW-0408">Iron</keyword>
<dbReference type="PROSITE" id="PS00060">
    <property type="entry name" value="ADH_IRON_2"/>
    <property type="match status" value="1"/>
</dbReference>
<dbReference type="PANTHER" id="PTHR11496">
    <property type="entry name" value="ALCOHOL DEHYDROGENASE"/>
    <property type="match status" value="1"/>
</dbReference>
<dbReference type="InterPro" id="IPR018211">
    <property type="entry name" value="ADH_Fe_CS"/>
</dbReference>
<dbReference type="Gene3D" id="1.20.1090.10">
    <property type="entry name" value="Dehydroquinate synthase-like - alpha domain"/>
    <property type="match status" value="1"/>
</dbReference>
<keyword evidence="5" id="KW-0411">Iron-sulfur</keyword>
<dbReference type="Proteomes" id="UP001198151">
    <property type="component" value="Unassembled WGS sequence"/>
</dbReference>
<evidence type="ECO:0000256" key="4">
    <source>
        <dbReference type="ARBA" id="ARBA00023004"/>
    </source>
</evidence>
<dbReference type="InterPro" id="IPR017900">
    <property type="entry name" value="4Fe4S_Fe_S_CS"/>
</dbReference>
<dbReference type="SUPFAM" id="SSF56796">
    <property type="entry name" value="Dehydroquinate synthase-like"/>
    <property type="match status" value="1"/>
</dbReference>
<accession>A0ABS8FU19</accession>
<evidence type="ECO:0000259" key="7">
    <source>
        <dbReference type="PROSITE" id="PS51379"/>
    </source>
</evidence>
<dbReference type="SUPFAM" id="SSF54862">
    <property type="entry name" value="4Fe-4S ferredoxins"/>
    <property type="match status" value="1"/>
</dbReference>
<protein>
    <submittedName>
        <fullName evidence="8">Iron-containing alcohol dehydrogenase</fullName>
        <ecNumber evidence="8">1.1.1.1</ecNumber>
    </submittedName>
</protein>
<evidence type="ECO:0000256" key="6">
    <source>
        <dbReference type="ARBA" id="ARBA00023027"/>
    </source>
</evidence>
<dbReference type="InterPro" id="IPR017896">
    <property type="entry name" value="4Fe4S_Fe-S-bd"/>
</dbReference>
<proteinExistence type="inferred from homology"/>
<dbReference type="RefSeq" id="WP_227706033.1">
    <property type="nucleotide sequence ID" value="NZ_JAJEQX010000001.1"/>
</dbReference>
<dbReference type="Pfam" id="PF00465">
    <property type="entry name" value="Fe-ADH"/>
    <property type="match status" value="1"/>
</dbReference>
<evidence type="ECO:0000256" key="1">
    <source>
        <dbReference type="ARBA" id="ARBA00007358"/>
    </source>
</evidence>
<dbReference type="InterPro" id="IPR039697">
    <property type="entry name" value="Alcohol_dehydrogenase_Fe"/>
</dbReference>
<keyword evidence="9" id="KW-1185">Reference proteome</keyword>
<keyword evidence="6" id="KW-0520">NAD</keyword>
<dbReference type="GO" id="GO:0004022">
    <property type="term" value="F:alcohol dehydrogenase (NAD+) activity"/>
    <property type="evidence" value="ECO:0007669"/>
    <property type="project" value="UniProtKB-EC"/>
</dbReference>
<evidence type="ECO:0000256" key="3">
    <source>
        <dbReference type="ARBA" id="ARBA00023002"/>
    </source>
</evidence>
<keyword evidence="2" id="KW-0479">Metal-binding</keyword>
<feature type="domain" description="4Fe-4S ferredoxin-type" evidence="7">
    <location>
        <begin position="7"/>
        <end position="36"/>
    </location>
</feature>
<comment type="similarity">
    <text evidence="1">Belongs to the iron-containing alcohol dehydrogenase family.</text>
</comment>
<dbReference type="Gene3D" id="3.40.50.1970">
    <property type="match status" value="1"/>
</dbReference>
<dbReference type="InterPro" id="IPR056798">
    <property type="entry name" value="ADH_Fe_C"/>
</dbReference>
<gene>
    <name evidence="8" type="ORF">LKD70_00090</name>
</gene>
<dbReference type="CDD" id="cd08189">
    <property type="entry name" value="Fe-ADH-like"/>
    <property type="match status" value="1"/>
</dbReference>
<dbReference type="Gene3D" id="3.30.70.3270">
    <property type="match status" value="1"/>
</dbReference>
<dbReference type="EMBL" id="JAJEQX010000001">
    <property type="protein sequence ID" value="MCC2252853.1"/>
    <property type="molecule type" value="Genomic_DNA"/>
</dbReference>
<dbReference type="Pfam" id="PF25137">
    <property type="entry name" value="ADH_Fe_C"/>
    <property type="match status" value="1"/>
</dbReference>
<evidence type="ECO:0000313" key="8">
    <source>
        <dbReference type="EMBL" id="MCC2252853.1"/>
    </source>
</evidence>
<dbReference type="Pfam" id="PF12838">
    <property type="entry name" value="Fer4_7"/>
    <property type="match status" value="1"/>
</dbReference>
<name>A0ABS8FU19_9FIRM</name>
<dbReference type="InterPro" id="IPR001670">
    <property type="entry name" value="ADH_Fe/GldA"/>
</dbReference>
<dbReference type="PROSITE" id="PS00198">
    <property type="entry name" value="4FE4S_FER_1"/>
    <property type="match status" value="2"/>
</dbReference>